<dbReference type="VEuPathDB" id="MicrosporidiaDB:DI09_14p250"/>
<keyword evidence="6" id="KW-0479">Metal-binding</keyword>
<evidence type="ECO:0000256" key="6">
    <source>
        <dbReference type="ARBA" id="ARBA00022723"/>
    </source>
</evidence>
<dbReference type="EMBL" id="JMKJ01000055">
    <property type="protein sequence ID" value="KGG52642.1"/>
    <property type="molecule type" value="Genomic_DNA"/>
</dbReference>
<evidence type="ECO:0000259" key="16">
    <source>
        <dbReference type="Pfam" id="PF04563"/>
    </source>
</evidence>
<dbReference type="GO" id="GO:0006351">
    <property type="term" value="P:DNA-templated transcription"/>
    <property type="evidence" value="ECO:0007669"/>
    <property type="project" value="InterPro"/>
</dbReference>
<dbReference type="FunFam" id="2.40.270.10:FF:000011">
    <property type="entry name" value="DNA-directed RNA polymerase subunit beta"/>
    <property type="match status" value="1"/>
</dbReference>
<feature type="domain" description="RNA polymerase Rpb2" evidence="15">
    <location>
        <begin position="236"/>
        <end position="398"/>
    </location>
</feature>
<dbReference type="EC" id="2.7.7.6" evidence="12"/>
<evidence type="ECO:0000259" key="13">
    <source>
        <dbReference type="Pfam" id="PF00562"/>
    </source>
</evidence>
<evidence type="ECO:0000256" key="10">
    <source>
        <dbReference type="ARBA" id="ARBA00023242"/>
    </source>
</evidence>
<keyword evidence="10" id="KW-0539">Nucleus</keyword>
<feature type="domain" description="DNA-directed RNA polymerase I subunit RPA2" evidence="18">
    <location>
        <begin position="609"/>
        <end position="665"/>
    </location>
</feature>
<dbReference type="GO" id="GO:0000428">
    <property type="term" value="C:DNA-directed RNA polymerase complex"/>
    <property type="evidence" value="ECO:0007669"/>
    <property type="project" value="UniProtKB-KW"/>
</dbReference>
<dbReference type="InterPro" id="IPR007642">
    <property type="entry name" value="RNA_pol_Rpb2_2"/>
</dbReference>
<evidence type="ECO:0000256" key="1">
    <source>
        <dbReference type="ARBA" id="ARBA00004123"/>
    </source>
</evidence>
<dbReference type="Pfam" id="PF06883">
    <property type="entry name" value="RNA_pol_Rpa2_4"/>
    <property type="match status" value="1"/>
</dbReference>
<dbReference type="Pfam" id="PF00562">
    <property type="entry name" value="RNA_pol_Rpb2_6"/>
    <property type="match status" value="1"/>
</dbReference>
<dbReference type="GeneID" id="25258479"/>
<dbReference type="OrthoDB" id="10248617at2759"/>
<evidence type="ECO:0000259" key="18">
    <source>
        <dbReference type="Pfam" id="PF06883"/>
    </source>
</evidence>
<dbReference type="FunFam" id="3.90.1100.10:FF:000008">
    <property type="entry name" value="DNA-directed RNA polymerase subunit beta"/>
    <property type="match status" value="1"/>
</dbReference>
<keyword evidence="7" id="KW-0863">Zinc-finger</keyword>
<dbReference type="AlphaFoldDB" id="A0A098VUJ0"/>
<dbReference type="Proteomes" id="UP000029725">
    <property type="component" value="Unassembled WGS sequence"/>
</dbReference>
<dbReference type="Gene3D" id="2.40.50.150">
    <property type="match status" value="1"/>
</dbReference>
<comment type="subcellular location">
    <subcellularLocation>
        <location evidence="1">Nucleus</location>
    </subcellularLocation>
</comment>
<evidence type="ECO:0000256" key="3">
    <source>
        <dbReference type="ARBA" id="ARBA00022478"/>
    </source>
</evidence>
<dbReference type="Pfam" id="PF04561">
    <property type="entry name" value="RNA_pol_Rpb2_2"/>
    <property type="match status" value="1"/>
</dbReference>
<comment type="caution">
    <text evidence="19">The sequence shown here is derived from an EMBL/GenBank/DDBJ whole genome shotgun (WGS) entry which is preliminary data.</text>
</comment>
<dbReference type="Gene3D" id="3.90.1800.10">
    <property type="entry name" value="RNA polymerase alpha subunit dimerisation domain"/>
    <property type="match status" value="1"/>
</dbReference>
<reference evidence="19 20" key="1">
    <citation type="submission" date="2014-04" db="EMBL/GenBank/DDBJ databases">
        <title>A new species of microsporidia sheds light on the evolution of extreme parasitism.</title>
        <authorList>
            <person name="Haag K.L."/>
            <person name="James T.Y."/>
            <person name="Larsson R."/>
            <person name="Schaer T.M."/>
            <person name="Refardt D."/>
            <person name="Pombert J.-F."/>
            <person name="Ebert D."/>
        </authorList>
    </citation>
    <scope>NUCLEOTIDE SEQUENCE [LARGE SCALE GENOMIC DNA]</scope>
    <source>
        <strain evidence="19 20">UGP3</strain>
        <tissue evidence="19">Spores</tissue>
    </source>
</reference>
<evidence type="ECO:0000256" key="8">
    <source>
        <dbReference type="ARBA" id="ARBA00022833"/>
    </source>
</evidence>
<gene>
    <name evidence="19" type="ORF">DI09_14p250</name>
</gene>
<dbReference type="PANTHER" id="PTHR20856">
    <property type="entry name" value="DNA-DIRECTED RNA POLYMERASE I SUBUNIT 2"/>
    <property type="match status" value="1"/>
</dbReference>
<dbReference type="GO" id="GO:0005634">
    <property type="term" value="C:nucleus"/>
    <property type="evidence" value="ECO:0007669"/>
    <property type="project" value="UniProtKB-SubCell"/>
</dbReference>
<dbReference type="GO" id="GO:0032549">
    <property type="term" value="F:ribonucleoside binding"/>
    <property type="evidence" value="ECO:0007669"/>
    <property type="project" value="InterPro"/>
</dbReference>
<evidence type="ECO:0000313" key="19">
    <source>
        <dbReference type="EMBL" id="KGG52642.1"/>
    </source>
</evidence>
<dbReference type="GO" id="GO:0008270">
    <property type="term" value="F:zinc ion binding"/>
    <property type="evidence" value="ECO:0007669"/>
    <property type="project" value="UniProtKB-KW"/>
</dbReference>
<dbReference type="InterPro" id="IPR007645">
    <property type="entry name" value="RNA_pol_Rpb2_3"/>
</dbReference>
<dbReference type="Gene3D" id="2.40.270.10">
    <property type="entry name" value="DNA-directed RNA polymerase, subunit 2, domain 6"/>
    <property type="match status" value="1"/>
</dbReference>
<accession>A0A098VUJ0</accession>
<dbReference type="FunFam" id="3.90.1110.10:FF:000007">
    <property type="entry name" value="DNA-directed RNA polymerase subunit beta"/>
    <property type="match status" value="1"/>
</dbReference>
<dbReference type="InterPro" id="IPR007644">
    <property type="entry name" value="RNA_pol_bsu_protrusion"/>
</dbReference>
<keyword evidence="3 12" id="KW-0240">DNA-directed RNA polymerase</keyword>
<dbReference type="Pfam" id="PF04560">
    <property type="entry name" value="RNA_pol_Rpb2_7"/>
    <property type="match status" value="1"/>
</dbReference>
<dbReference type="InterPro" id="IPR007120">
    <property type="entry name" value="DNA-dir_RNAP_su2_dom"/>
</dbReference>
<dbReference type="CDD" id="cd00653">
    <property type="entry name" value="RNA_pol_B_RPB2"/>
    <property type="match status" value="1"/>
</dbReference>
<evidence type="ECO:0000256" key="2">
    <source>
        <dbReference type="ARBA" id="ARBA00006835"/>
    </source>
</evidence>
<comment type="function">
    <text evidence="12">DNA-dependent RNA polymerase catalyzes the transcription of DNA into RNA using the four ribonucleoside triphosphates as substrates.</text>
</comment>
<keyword evidence="8" id="KW-0862">Zinc</keyword>
<feature type="domain" description="DNA-directed RNA polymerase subunit 2 hybrid-binding" evidence="13">
    <location>
        <begin position="736"/>
        <end position="1112"/>
    </location>
</feature>
<evidence type="ECO:0000256" key="5">
    <source>
        <dbReference type="ARBA" id="ARBA00022695"/>
    </source>
</evidence>
<sequence>MSACGLVSSLPQQSSLPVLKTAAIPDDISCPFGTVKREHGNKYPSSEGSYGTLIHKLVEPHIASFNAITDQSLLENGVKNLEMRVIYDASKTHYLKMWIEDVQLGKPMLPEKETFSLDRGLYPSECRQRGITYEAKLMAKICFQMDDDGPIHFYTRHLGDFPIMVRSNRCHLEGLSPVDLIARHEESEEMGGYFIVNGIERLIRLLVVTRRNYPLAVVRSSFLKKGPSYTHFGVLIRCVRDDTTSQTITLHYLSDVGITVRFSHLKQEYLVPVLLILRALAPLSDKQIFEGVVQGDFDDTTLVGQMEALLRAHRTTNLYSQDSCLQYLGARFQAVFRYDDRLSEREIGELVIRRMLFVHLEDGREKVSLLLLMIRKLLALVGNKIIPDNPDSLMNHEILLPGHLLASYLKEKLDELLGSARTVLLQDQQRGASWSSDAFSPESPTSATDKFCRRLFSKLNLDIGKKIRYFLGTGNMPSSGGMDLQQVTGYTVVAERLNYLRYLSHFRSVHRGSFFATLKTTTVRKLLPESWGFLCPVHTPDGAPCGLLNHLTHTCSIVSGDGEENNPTDRVRAIASVLVGLGVTQLEAGAAFLPKSYGAHCVLLDGCLIGYASFSQLTTMVSQLRQMKGNGIVPAHMEIVLILQAPKKGLFPGLFLFTTPSRLMRPVYRIEGADLKKKEAHKLELIGTFEQVFLNIALQGEEYGSGDPSTGLPATLAAAVLPTHVEGVPTNILSVVANLTPFCDFNQSPRNMYQCQMAKQSMGTPLHAFPFRSDSKLYRLQSGQSPVVRPSLFNTYQMDSHPNGANAVVAVISYTGYDMEDAMIINKSSFERGFGNGSIYKSELIDLKDHISADDDGSSLRIFACTDMDLINGGLLDHDGFPPVGRLLRPGDPFCSTALLAHSTSEDPNSEMGISDENVIRWKAAGLEEAYVESVRLMGDAAGLGPARRALIVLRIPRPPVIGDKFSSRHGQKGVCSQKWPLIDMPFSEHGLTPDIIINPHAFPSRMTIGMFVESMAGKAGCLHGTSQDATPFRLTGVAVECFGDALKKAGFSYYGNEPMYSGVFGNELAADIFIGVVYYQRLRHMVSDKFQVRTTGPVHNLTRQPIKGRKRAGGIRFGEMERDSLLANGTAFLLHDRLMNCSDYTQMHACVKCGDILSILAPSRKSHGHEFNLKCTGCGASGASNIVVVALPYVYRYLVSELMVMNVRLKMDLTSAC</sequence>
<dbReference type="Gene3D" id="3.90.1110.10">
    <property type="entry name" value="RNA polymerase Rpb2, domain 2"/>
    <property type="match status" value="1"/>
</dbReference>
<dbReference type="Pfam" id="PF04565">
    <property type="entry name" value="RNA_pol_Rpb2_3"/>
    <property type="match status" value="1"/>
</dbReference>
<comment type="catalytic activity">
    <reaction evidence="12">
        <text>RNA(n) + a ribonucleoside 5'-triphosphate = RNA(n+1) + diphosphate</text>
        <dbReference type="Rhea" id="RHEA:21248"/>
        <dbReference type="Rhea" id="RHEA-COMP:14527"/>
        <dbReference type="Rhea" id="RHEA-COMP:17342"/>
        <dbReference type="ChEBI" id="CHEBI:33019"/>
        <dbReference type="ChEBI" id="CHEBI:61557"/>
        <dbReference type="ChEBI" id="CHEBI:140395"/>
        <dbReference type="EC" id="2.7.7.6"/>
    </reaction>
</comment>
<evidence type="ECO:0000256" key="7">
    <source>
        <dbReference type="ARBA" id="ARBA00022771"/>
    </source>
</evidence>
<dbReference type="InterPro" id="IPR014724">
    <property type="entry name" value="RNA_pol_RPB2_OB-fold"/>
</dbReference>
<evidence type="ECO:0000259" key="15">
    <source>
        <dbReference type="Pfam" id="PF04561"/>
    </source>
</evidence>
<keyword evidence="5 12" id="KW-0548">Nucleotidyltransferase</keyword>
<feature type="domain" description="RNA polymerase Rpb2" evidence="17">
    <location>
        <begin position="492"/>
        <end position="557"/>
    </location>
</feature>
<dbReference type="PROSITE" id="PS01166">
    <property type="entry name" value="RNA_POL_BETA"/>
    <property type="match status" value="1"/>
</dbReference>
<dbReference type="GO" id="GO:0003899">
    <property type="term" value="F:DNA-directed RNA polymerase activity"/>
    <property type="evidence" value="ECO:0007669"/>
    <property type="project" value="UniProtKB-EC"/>
</dbReference>
<dbReference type="FunFam" id="3.90.1800.10:FF:000004">
    <property type="entry name" value="DNA-directed RNA polymerase subunit beta"/>
    <property type="match status" value="1"/>
</dbReference>
<dbReference type="RefSeq" id="XP_013239069.1">
    <property type="nucleotide sequence ID" value="XM_013383615.1"/>
</dbReference>
<dbReference type="Gene3D" id="3.90.1100.10">
    <property type="match status" value="2"/>
</dbReference>
<dbReference type="InterPro" id="IPR037033">
    <property type="entry name" value="DNA-dir_RNAP_su2_hyb_sf"/>
</dbReference>
<keyword evidence="9 12" id="KW-0804">Transcription</keyword>
<dbReference type="Pfam" id="PF04563">
    <property type="entry name" value="RNA_pol_Rpb2_1"/>
    <property type="match status" value="1"/>
</dbReference>
<keyword evidence="20" id="KW-1185">Reference proteome</keyword>
<dbReference type="InterPro" id="IPR037034">
    <property type="entry name" value="RNA_pol_Rpb2_2_sf"/>
</dbReference>
<dbReference type="InterPro" id="IPR007641">
    <property type="entry name" value="RNA_pol_Rpb2_7"/>
</dbReference>
<dbReference type="InterPro" id="IPR007121">
    <property type="entry name" value="RNA_pol_bsu_CS"/>
</dbReference>
<dbReference type="InterPro" id="IPR015712">
    <property type="entry name" value="DNA-dir_RNA_pol_su2"/>
</dbReference>
<evidence type="ECO:0000256" key="12">
    <source>
        <dbReference type="RuleBase" id="RU363031"/>
    </source>
</evidence>
<feature type="domain" description="RNA polymerase Rpb2" evidence="14">
    <location>
        <begin position="1114"/>
        <end position="1213"/>
    </location>
</feature>
<evidence type="ECO:0000256" key="4">
    <source>
        <dbReference type="ARBA" id="ARBA00022679"/>
    </source>
</evidence>
<evidence type="ECO:0000313" key="20">
    <source>
        <dbReference type="Proteomes" id="UP000029725"/>
    </source>
</evidence>
<dbReference type="SUPFAM" id="SSF64484">
    <property type="entry name" value="beta and beta-prime subunits of DNA dependent RNA-polymerase"/>
    <property type="match status" value="1"/>
</dbReference>
<dbReference type="InterPro" id="IPR009674">
    <property type="entry name" value="Rpa2_dom_4"/>
</dbReference>
<feature type="domain" description="RNA polymerase beta subunit protrusion" evidence="16">
    <location>
        <begin position="56"/>
        <end position="424"/>
    </location>
</feature>
<comment type="similarity">
    <text evidence="2 11">Belongs to the RNA polymerase beta chain family.</text>
</comment>
<keyword evidence="4 12" id="KW-0808">Transferase</keyword>
<evidence type="ECO:0000259" key="17">
    <source>
        <dbReference type="Pfam" id="PF04565"/>
    </source>
</evidence>
<evidence type="ECO:0000259" key="14">
    <source>
        <dbReference type="Pfam" id="PF04560"/>
    </source>
</evidence>
<evidence type="ECO:0000256" key="9">
    <source>
        <dbReference type="ARBA" id="ARBA00023163"/>
    </source>
</evidence>
<dbReference type="GO" id="GO:0003677">
    <property type="term" value="F:DNA binding"/>
    <property type="evidence" value="ECO:0007669"/>
    <property type="project" value="InterPro"/>
</dbReference>
<name>A0A098VUJ0_9MICR</name>
<dbReference type="HOGENOM" id="CLU_000524_5_1_1"/>
<evidence type="ECO:0000256" key="11">
    <source>
        <dbReference type="RuleBase" id="RU000434"/>
    </source>
</evidence>
<proteinExistence type="inferred from homology"/>
<protein>
    <recommendedName>
        <fullName evidence="12">DNA-directed RNA polymerase subunit beta</fullName>
        <ecNumber evidence="12">2.7.7.6</ecNumber>
    </recommendedName>
</protein>
<organism evidence="19 20">
    <name type="scientific">Mitosporidium daphniae</name>
    <dbReference type="NCBI Taxonomy" id="1485682"/>
    <lineage>
        <taxon>Eukaryota</taxon>
        <taxon>Fungi</taxon>
        <taxon>Fungi incertae sedis</taxon>
        <taxon>Microsporidia</taxon>
        <taxon>Mitosporidium</taxon>
    </lineage>
</organism>